<evidence type="ECO:0000256" key="18">
    <source>
        <dbReference type="SAM" id="MobiDB-lite"/>
    </source>
</evidence>
<evidence type="ECO:0000256" key="16">
    <source>
        <dbReference type="ARBA" id="ARBA00023136"/>
    </source>
</evidence>
<evidence type="ECO:0000256" key="17">
    <source>
        <dbReference type="ARBA" id="ARBA00024013"/>
    </source>
</evidence>
<evidence type="ECO:0000256" key="10">
    <source>
        <dbReference type="ARBA" id="ARBA00022801"/>
    </source>
</evidence>
<dbReference type="PANTHER" id="PTHR10903:SF135">
    <property type="entry name" value="TRANSLOCASE OF CHLOROPLAST 120, CHLOROPLASTIC-RELATED"/>
    <property type="match status" value="1"/>
</dbReference>
<evidence type="ECO:0000256" key="6">
    <source>
        <dbReference type="ARBA" id="ARBA00022640"/>
    </source>
</evidence>
<dbReference type="GO" id="GO:0016020">
    <property type="term" value="C:membrane"/>
    <property type="evidence" value="ECO:0007669"/>
    <property type="project" value="UniProtKB-SubCell"/>
</dbReference>
<keyword evidence="10" id="KW-0378">Hydrolase</keyword>
<keyword evidence="7" id="KW-0812">Transmembrane</keyword>
<comment type="similarity">
    <text evidence="3">Belongs to the TRAFAC class TrmE-Era-EngA-EngB-Septin-like GTPase superfamily. AIG1/Toc34/Toc159-like paraseptin GTPase family. IAN subfamily.</text>
</comment>
<keyword evidence="4" id="KW-0813">Transport</keyword>
<dbReference type="AlphaFoldDB" id="A0AAD8AQY9"/>
<dbReference type="InterPro" id="IPR006703">
    <property type="entry name" value="G_AIG1"/>
</dbReference>
<evidence type="ECO:0000256" key="8">
    <source>
        <dbReference type="ARBA" id="ARBA00022723"/>
    </source>
</evidence>
<evidence type="ECO:0000313" key="20">
    <source>
        <dbReference type="EMBL" id="KAK0040738.1"/>
    </source>
</evidence>
<name>A0AAD8AQY9_BIOPF</name>
<dbReference type="InterPro" id="IPR045058">
    <property type="entry name" value="GIMA/IAN/Toc"/>
</dbReference>
<organism evidence="20 21">
    <name type="scientific">Biomphalaria pfeifferi</name>
    <name type="common">Bloodfluke planorb</name>
    <name type="synonym">Freshwater snail</name>
    <dbReference type="NCBI Taxonomy" id="112525"/>
    <lineage>
        <taxon>Eukaryota</taxon>
        <taxon>Metazoa</taxon>
        <taxon>Spiralia</taxon>
        <taxon>Lophotrochozoa</taxon>
        <taxon>Mollusca</taxon>
        <taxon>Gastropoda</taxon>
        <taxon>Heterobranchia</taxon>
        <taxon>Euthyneura</taxon>
        <taxon>Panpulmonata</taxon>
        <taxon>Hygrophila</taxon>
        <taxon>Lymnaeoidea</taxon>
        <taxon>Planorbidae</taxon>
        <taxon>Biomphalaria</taxon>
    </lineage>
</organism>
<accession>A0AAD8AQY9</accession>
<evidence type="ECO:0000256" key="9">
    <source>
        <dbReference type="ARBA" id="ARBA00022741"/>
    </source>
</evidence>
<evidence type="ECO:0000256" key="13">
    <source>
        <dbReference type="ARBA" id="ARBA00022927"/>
    </source>
</evidence>
<evidence type="ECO:0000256" key="5">
    <source>
        <dbReference type="ARBA" id="ARBA00022528"/>
    </source>
</evidence>
<reference evidence="20" key="2">
    <citation type="submission" date="2023-04" db="EMBL/GenBank/DDBJ databases">
        <authorList>
            <person name="Bu L."/>
            <person name="Lu L."/>
            <person name="Laidemitt M.R."/>
            <person name="Zhang S.M."/>
            <person name="Mutuku M."/>
            <person name="Mkoji G."/>
            <person name="Steinauer M."/>
            <person name="Loker E.S."/>
        </authorList>
    </citation>
    <scope>NUCLEOTIDE SEQUENCE</scope>
    <source>
        <strain evidence="20">KasaAsao</strain>
        <tissue evidence="20">Whole Snail</tissue>
    </source>
</reference>
<feature type="compositionally biased region" description="Polar residues" evidence="18">
    <location>
        <begin position="263"/>
        <end position="282"/>
    </location>
</feature>
<dbReference type="GO" id="GO:0005525">
    <property type="term" value="F:GTP binding"/>
    <property type="evidence" value="ECO:0007669"/>
    <property type="project" value="UniProtKB-KW"/>
</dbReference>
<evidence type="ECO:0000256" key="2">
    <source>
        <dbReference type="ARBA" id="ARBA00004167"/>
    </source>
</evidence>
<comment type="subcellular location">
    <subcellularLocation>
        <location evidence="2">Membrane</location>
        <topology evidence="2">Single-pass membrane protein</topology>
    </subcellularLocation>
    <subcellularLocation>
        <location evidence="17">Plastid</location>
        <location evidence="17">Chloroplast outer membrane</location>
    </subcellularLocation>
</comment>
<dbReference type="PANTHER" id="PTHR10903">
    <property type="entry name" value="GTPASE, IMAP FAMILY MEMBER-RELATED"/>
    <property type="match status" value="1"/>
</dbReference>
<sequence length="292" mass="33022">MPTPGQEKVVLFDGRSGNGITSCVQTIEKINDTDLIVKECPDVGDNDQDLKKDKNEVLQDTAKLIQDLDLKYGGIVALVFVLKYGVRFTKQEKDAVAVVKSVFGDSVFSDRGIIAFTYGDLFDLGYGDTPDNTERFMDWCRKQPGDIEQLFQEVNYRCVLFDNKTKTKEQNYKQVKLISEFVNDISQQCEPIRNLDLAKNSAVRNNSWISLSRYLTDIKVNTIDPFLYRTWSYLPCIGNGTANDQPGHDKSGPKEDISDAKEISSQNFNSPQSRNVTANTPPENLIDEWEMC</sequence>
<evidence type="ECO:0000256" key="14">
    <source>
        <dbReference type="ARBA" id="ARBA00022989"/>
    </source>
</evidence>
<keyword evidence="6" id="KW-0934">Plastid</keyword>
<keyword evidence="15" id="KW-0342">GTP-binding</keyword>
<keyword evidence="12" id="KW-0460">Magnesium</keyword>
<keyword evidence="5" id="KW-0150">Chloroplast</keyword>
<comment type="caution">
    <text evidence="20">The sequence shown here is derived from an EMBL/GenBank/DDBJ whole genome shotgun (WGS) entry which is preliminary data.</text>
</comment>
<proteinExistence type="inferred from homology"/>
<reference evidence="20" key="1">
    <citation type="journal article" date="2023" name="PLoS Negl. Trop. Dis.">
        <title>A genome sequence for Biomphalaria pfeifferi, the major vector snail for the human-infecting parasite Schistosoma mansoni.</title>
        <authorList>
            <person name="Bu L."/>
            <person name="Lu L."/>
            <person name="Laidemitt M.R."/>
            <person name="Zhang S.M."/>
            <person name="Mutuku M."/>
            <person name="Mkoji G."/>
            <person name="Steinauer M."/>
            <person name="Loker E.S."/>
        </authorList>
    </citation>
    <scope>NUCLEOTIDE SEQUENCE</scope>
    <source>
        <strain evidence="20">KasaAsao</strain>
    </source>
</reference>
<dbReference type="EMBL" id="JASAOG010000308">
    <property type="protein sequence ID" value="KAK0040738.1"/>
    <property type="molecule type" value="Genomic_DNA"/>
</dbReference>
<evidence type="ECO:0000256" key="11">
    <source>
        <dbReference type="ARBA" id="ARBA00022805"/>
    </source>
</evidence>
<keyword evidence="9" id="KW-0547">Nucleotide-binding</keyword>
<dbReference type="InterPro" id="IPR027417">
    <property type="entry name" value="P-loop_NTPase"/>
</dbReference>
<evidence type="ECO:0000313" key="21">
    <source>
        <dbReference type="Proteomes" id="UP001233172"/>
    </source>
</evidence>
<dbReference type="GO" id="GO:0015031">
    <property type="term" value="P:protein transport"/>
    <property type="evidence" value="ECO:0007669"/>
    <property type="project" value="UniProtKB-KW"/>
</dbReference>
<evidence type="ECO:0000256" key="12">
    <source>
        <dbReference type="ARBA" id="ARBA00022842"/>
    </source>
</evidence>
<keyword evidence="8" id="KW-0479">Metal-binding</keyword>
<evidence type="ECO:0000256" key="15">
    <source>
        <dbReference type="ARBA" id="ARBA00023134"/>
    </source>
</evidence>
<keyword evidence="11" id="KW-1002">Plastid outer membrane</keyword>
<dbReference type="Proteomes" id="UP001233172">
    <property type="component" value="Unassembled WGS sequence"/>
</dbReference>
<dbReference type="Pfam" id="PF04548">
    <property type="entry name" value="AIG1"/>
    <property type="match status" value="1"/>
</dbReference>
<feature type="region of interest" description="Disordered" evidence="18">
    <location>
        <begin position="242"/>
        <end position="292"/>
    </location>
</feature>
<keyword evidence="16" id="KW-0472">Membrane</keyword>
<keyword evidence="13" id="KW-0653">Protein transport</keyword>
<feature type="compositionally biased region" description="Basic and acidic residues" evidence="18">
    <location>
        <begin position="246"/>
        <end position="262"/>
    </location>
</feature>
<evidence type="ECO:0000259" key="19">
    <source>
        <dbReference type="Pfam" id="PF04548"/>
    </source>
</evidence>
<protein>
    <submittedName>
        <fullName evidence="20">AIG protein</fullName>
    </submittedName>
</protein>
<evidence type="ECO:0000256" key="7">
    <source>
        <dbReference type="ARBA" id="ARBA00022692"/>
    </source>
</evidence>
<evidence type="ECO:0000256" key="4">
    <source>
        <dbReference type="ARBA" id="ARBA00022448"/>
    </source>
</evidence>
<comment type="cofactor">
    <cofactor evidence="1">
        <name>Mg(2+)</name>
        <dbReference type="ChEBI" id="CHEBI:18420"/>
    </cofactor>
</comment>
<dbReference type="Gene3D" id="3.40.50.300">
    <property type="entry name" value="P-loop containing nucleotide triphosphate hydrolases"/>
    <property type="match status" value="1"/>
</dbReference>
<gene>
    <name evidence="20" type="ORF">Bpfe_029831</name>
</gene>
<keyword evidence="14" id="KW-1133">Transmembrane helix</keyword>
<evidence type="ECO:0000256" key="3">
    <source>
        <dbReference type="ARBA" id="ARBA00008535"/>
    </source>
</evidence>
<evidence type="ECO:0000256" key="1">
    <source>
        <dbReference type="ARBA" id="ARBA00001946"/>
    </source>
</evidence>
<keyword evidence="21" id="KW-1185">Reference proteome</keyword>
<feature type="domain" description="AIG1-type G" evidence="19">
    <location>
        <begin position="27"/>
        <end position="193"/>
    </location>
</feature>
<dbReference type="GO" id="GO:0046872">
    <property type="term" value="F:metal ion binding"/>
    <property type="evidence" value="ECO:0007669"/>
    <property type="project" value="UniProtKB-KW"/>
</dbReference>
<dbReference type="GO" id="GO:0016787">
    <property type="term" value="F:hydrolase activity"/>
    <property type="evidence" value="ECO:0007669"/>
    <property type="project" value="UniProtKB-KW"/>
</dbReference>